<accession>A0A8S5LA84</accession>
<reference evidence="1" key="1">
    <citation type="journal article" date="2021" name="Proc. Natl. Acad. Sci. U.S.A.">
        <title>A Catalog of Tens of Thousands of Viruses from Human Metagenomes Reveals Hidden Associations with Chronic Diseases.</title>
        <authorList>
            <person name="Tisza M.J."/>
            <person name="Buck C.B."/>
        </authorList>
    </citation>
    <scope>NUCLEOTIDE SEQUENCE</scope>
    <source>
        <strain evidence="1">CtPuP5</strain>
    </source>
</reference>
<name>A0A8S5LA84_9CAUD</name>
<organism evidence="1">
    <name type="scientific">Myoviridae sp. ctPuP5</name>
    <dbReference type="NCBI Taxonomy" id="2823543"/>
    <lineage>
        <taxon>Viruses</taxon>
        <taxon>Duplodnaviria</taxon>
        <taxon>Heunggongvirae</taxon>
        <taxon>Uroviricota</taxon>
        <taxon>Caudoviricetes</taxon>
    </lineage>
</organism>
<sequence>MGKRLQIRNHAEIFDTRDSALAYINDIYKGQSLVAEPTVYLYGSALNPNIILAIGSVGNGSLAAKNKVFLIDTARLDADIAQLKQDVSGDTENIQEILTKLNAVIVGSGLNSDGSYQVDIDDDLLKKATSLNDAIKKLSASLQATAKANDLTVKDSETVHLETSKTATGVILQAFSKISEYGKLDPDFNDNILIKMSDGLYATVDLAYNENTGVLTFTASKTKDDGTVGVRIIEKNFKIGLHTTMKSVSYDPETETLIFTLTDSDGNEYTEVVDATGLITEWDVDNKVGSAVYLTKTRVKDGQDKLSADVIISGGDGWNILEKSKTTGGLFVKGYASNIKYKTDVTVENALDTLALNDQTNLADAKAYTDAQVSAETNRAKGAEQVLTDNLAAEVTRAKAAEKANADAIAIINGDNDTAGSIKTALKDAKAYTDAETARAKAAEQALQVELNTLNGNEAVSGSVKNAISIAKQYTDTQVGVETARAEAAEQALTNAVTIINGNEAQAGSIKNAIVIANEYTDEQLAQHDHDSLIKIDELRDDLNAEIKRATITGKESKSLLMNIAQGSTGTTISGDVKISTITGNIISEQDGGIFAYVTLKYNAAENALYFNNGTPVDTKIQLSSASLVDDAYYDANTKTIVIVFNDADKTTVKIPVGDLIPTLAVGRETGSAVIMKLVTEENLNTIYADVDISTASVNILQNVNGALLVRGTADNIKYGQNSNVQTALDNLTSASTGNLAAAKAYTDEQVAIEKSRAEGVESTLNTTILNNTTNLQGQITAEVTRATKAEEAETKRAEAAEAALDAKIGVNTDAITIINSGSGTTGSIANAVATAKAATDAAIENEKDRAKAAEAALDAKIAIINGSGVGSMSDILDKAKAYTDTSIAPIAGQIENAKQQAISAAATDATTKADKAKQDAIAAAATDATTKANAAETNAISAAAIDATTKADKALSDAKLFTTSATTQALADAKAYTDAQHIYVTGASVNASSNVITLGFKNSTQTVNIDISSIIEAAVTKAVAQAVAQAKQEIQYTIVPTSSTSGTVDNSKSPREISIDVTNVNNGTYTNTP</sequence>
<evidence type="ECO:0000313" key="1">
    <source>
        <dbReference type="EMBL" id="DAD66806.1"/>
    </source>
</evidence>
<protein>
    <submittedName>
        <fullName evidence="1">Uncharacterized protein</fullName>
    </submittedName>
</protein>
<dbReference type="EMBL" id="BK014662">
    <property type="protein sequence ID" value="DAD66806.1"/>
    <property type="molecule type" value="Genomic_DNA"/>
</dbReference>
<proteinExistence type="predicted"/>